<comment type="caution">
    <text evidence="1">The sequence shown here is derived from an EMBL/GenBank/DDBJ whole genome shotgun (WGS) entry which is preliminary data.</text>
</comment>
<dbReference type="AlphaFoldDB" id="A0AAD6NQR9"/>
<reference evidence="1 2" key="1">
    <citation type="journal article" date="2023" name="Int. J. Mol. Sci.">
        <title>De Novo Assembly and Annotation of 11 Diverse Shrub Willow (Salix) Genomes Reveals Novel Gene Organization in Sex-Linked Regions.</title>
        <authorList>
            <person name="Hyden B."/>
            <person name="Feng K."/>
            <person name="Yates T.B."/>
            <person name="Jawdy S."/>
            <person name="Cereghino C."/>
            <person name="Smart L.B."/>
            <person name="Muchero W."/>
        </authorList>
    </citation>
    <scope>NUCLEOTIDE SEQUENCE [LARGE SCALE GENOMIC DNA]</scope>
    <source>
        <tissue evidence="1">Shoot tip</tissue>
    </source>
</reference>
<gene>
    <name evidence="1" type="ORF">OIU84_016435</name>
</gene>
<keyword evidence="2" id="KW-1185">Reference proteome</keyword>
<dbReference type="Proteomes" id="UP001162972">
    <property type="component" value="Chromosome 14"/>
</dbReference>
<proteinExistence type="predicted"/>
<evidence type="ECO:0000313" key="2">
    <source>
        <dbReference type="Proteomes" id="UP001162972"/>
    </source>
</evidence>
<name>A0AAD6NQR9_9ROSI</name>
<dbReference type="EMBL" id="JAPFFJ010000019">
    <property type="protein sequence ID" value="KAJ6401016.1"/>
    <property type="molecule type" value="Genomic_DNA"/>
</dbReference>
<protein>
    <submittedName>
        <fullName evidence="1">Uncharacterized protein</fullName>
    </submittedName>
</protein>
<organism evidence="1 2">
    <name type="scientific">Salix udensis</name>
    <dbReference type="NCBI Taxonomy" id="889485"/>
    <lineage>
        <taxon>Eukaryota</taxon>
        <taxon>Viridiplantae</taxon>
        <taxon>Streptophyta</taxon>
        <taxon>Embryophyta</taxon>
        <taxon>Tracheophyta</taxon>
        <taxon>Spermatophyta</taxon>
        <taxon>Magnoliopsida</taxon>
        <taxon>eudicotyledons</taxon>
        <taxon>Gunneridae</taxon>
        <taxon>Pentapetalae</taxon>
        <taxon>rosids</taxon>
        <taxon>fabids</taxon>
        <taxon>Malpighiales</taxon>
        <taxon>Salicaceae</taxon>
        <taxon>Saliceae</taxon>
        <taxon>Salix</taxon>
    </lineage>
</organism>
<evidence type="ECO:0000313" key="1">
    <source>
        <dbReference type="EMBL" id="KAJ6401016.1"/>
    </source>
</evidence>
<accession>A0AAD6NQR9</accession>
<sequence>MALCKPTGNIEFVLVSNSARIKDYQFAHYPFCPNMYNVDQNENSDKSDVTSLMRGIQRKHRIRNIIADPRGIGSLLTKESFRLPSSSVIIYQVVRCAVEDKRTSISSYPTLVKEMVNIELYDCDLQKNLENE</sequence>